<dbReference type="RefSeq" id="WP_243797508.1">
    <property type="nucleotide sequence ID" value="NZ_CP094669.1"/>
</dbReference>
<gene>
    <name evidence="1" type="ORF">MTX78_19145</name>
</gene>
<evidence type="ECO:0000313" key="2">
    <source>
        <dbReference type="Proteomes" id="UP000831113"/>
    </source>
</evidence>
<reference evidence="1 2" key="1">
    <citation type="submission" date="2022-03" db="EMBL/GenBank/DDBJ databases">
        <title>Hymenobactersp. isolated from the air.</title>
        <authorList>
            <person name="Won M."/>
            <person name="Kwon S.-W."/>
        </authorList>
    </citation>
    <scope>NUCLEOTIDE SEQUENCE [LARGE SCALE GENOMIC DNA]</scope>
    <source>
        <strain evidence="1 2">KACC 21982</strain>
    </source>
</reference>
<evidence type="ECO:0008006" key="3">
    <source>
        <dbReference type="Google" id="ProtNLM"/>
    </source>
</evidence>
<sequence length="135" mass="15101">MSSVTCTIQYRSDLNALVVRWLSDAPLLQLQADFTAVLAAAQEHGAAHWLLDVRRREQISPELGRWTTTVFYPLAASSLAPQVLHISVLCSPARMAVYASDPVQMHYLTYGLAPERPYYMRLFGDEGAAMEWLSS</sequence>
<protein>
    <recommendedName>
        <fullName evidence="3">STAS/SEC14 domain-containing protein</fullName>
    </recommendedName>
</protein>
<dbReference type="Proteomes" id="UP000831113">
    <property type="component" value="Chromosome"/>
</dbReference>
<name>A0ABY4CVC5_9BACT</name>
<organism evidence="1 2">
    <name type="scientific">Hymenobacter tibetensis</name>
    <dbReference type="NCBI Taxonomy" id="497967"/>
    <lineage>
        <taxon>Bacteria</taxon>
        <taxon>Pseudomonadati</taxon>
        <taxon>Bacteroidota</taxon>
        <taxon>Cytophagia</taxon>
        <taxon>Cytophagales</taxon>
        <taxon>Hymenobacteraceae</taxon>
        <taxon>Hymenobacter</taxon>
    </lineage>
</organism>
<dbReference type="EMBL" id="CP094669">
    <property type="protein sequence ID" value="UOG74225.1"/>
    <property type="molecule type" value="Genomic_DNA"/>
</dbReference>
<accession>A0ABY4CVC5</accession>
<proteinExistence type="predicted"/>
<evidence type="ECO:0000313" key="1">
    <source>
        <dbReference type="EMBL" id="UOG74225.1"/>
    </source>
</evidence>
<keyword evidence="2" id="KW-1185">Reference proteome</keyword>